<keyword evidence="2" id="KW-0812">Transmembrane</keyword>
<reference evidence="4" key="1">
    <citation type="journal article" date="2017" name="Nat. Commun.">
        <title>The asparagus genome sheds light on the origin and evolution of a young Y chromosome.</title>
        <authorList>
            <person name="Harkess A."/>
            <person name="Zhou J."/>
            <person name="Xu C."/>
            <person name="Bowers J.E."/>
            <person name="Van der Hulst R."/>
            <person name="Ayyampalayam S."/>
            <person name="Mercati F."/>
            <person name="Riccardi P."/>
            <person name="McKain M.R."/>
            <person name="Kakrana A."/>
            <person name="Tang H."/>
            <person name="Ray J."/>
            <person name="Groenendijk J."/>
            <person name="Arikit S."/>
            <person name="Mathioni S.M."/>
            <person name="Nakano M."/>
            <person name="Shan H."/>
            <person name="Telgmann-Rauber A."/>
            <person name="Kanno A."/>
            <person name="Yue Z."/>
            <person name="Chen H."/>
            <person name="Li W."/>
            <person name="Chen Y."/>
            <person name="Xu X."/>
            <person name="Zhang Y."/>
            <person name="Luo S."/>
            <person name="Chen H."/>
            <person name="Gao J."/>
            <person name="Mao Z."/>
            <person name="Pires J.C."/>
            <person name="Luo M."/>
            <person name="Kudrna D."/>
            <person name="Wing R.A."/>
            <person name="Meyers B.C."/>
            <person name="Yi K."/>
            <person name="Kong H."/>
            <person name="Lavrijsen P."/>
            <person name="Sunseri F."/>
            <person name="Falavigna A."/>
            <person name="Ye Y."/>
            <person name="Leebens-Mack J.H."/>
            <person name="Chen G."/>
        </authorList>
    </citation>
    <scope>NUCLEOTIDE SEQUENCE [LARGE SCALE GENOMIC DNA]</scope>
    <source>
        <strain evidence="4">cv. DH0086</strain>
    </source>
</reference>
<dbReference type="AlphaFoldDB" id="A0A5P1FIN7"/>
<dbReference type="PANTHER" id="PTHR31963:SF29">
    <property type="entry name" value="OS02G0566400 PROTEIN"/>
    <property type="match status" value="1"/>
</dbReference>
<evidence type="ECO:0000313" key="3">
    <source>
        <dbReference type="EMBL" id="ONK76769.1"/>
    </source>
</evidence>
<keyword evidence="2" id="KW-1133">Transmembrane helix</keyword>
<dbReference type="PANTHER" id="PTHR31963">
    <property type="entry name" value="RAS GUANINE NUCLEOTIDE EXCHANGE FACTOR K"/>
    <property type="match status" value="1"/>
</dbReference>
<keyword evidence="2" id="KW-0472">Membrane</keyword>
<feature type="region of interest" description="Disordered" evidence="1">
    <location>
        <begin position="1"/>
        <end position="43"/>
    </location>
</feature>
<evidence type="ECO:0000256" key="2">
    <source>
        <dbReference type="SAM" id="Phobius"/>
    </source>
</evidence>
<feature type="compositionally biased region" description="Pro residues" evidence="1">
    <location>
        <begin position="29"/>
        <end position="41"/>
    </location>
</feature>
<dbReference type="OMA" id="HMRIREQ"/>
<dbReference type="Gramene" id="ONK76769">
    <property type="protein sequence ID" value="ONK76769"/>
    <property type="gene ID" value="A4U43_C03F31940"/>
</dbReference>
<organism evidence="3 4">
    <name type="scientific">Asparagus officinalis</name>
    <name type="common">Garden asparagus</name>
    <dbReference type="NCBI Taxonomy" id="4686"/>
    <lineage>
        <taxon>Eukaryota</taxon>
        <taxon>Viridiplantae</taxon>
        <taxon>Streptophyta</taxon>
        <taxon>Embryophyta</taxon>
        <taxon>Tracheophyta</taxon>
        <taxon>Spermatophyta</taxon>
        <taxon>Magnoliopsida</taxon>
        <taxon>Liliopsida</taxon>
        <taxon>Asparagales</taxon>
        <taxon>Asparagaceae</taxon>
        <taxon>Asparagoideae</taxon>
        <taxon>Asparagus</taxon>
    </lineage>
</organism>
<proteinExistence type="predicted"/>
<dbReference type="Pfam" id="PF12056">
    <property type="entry name" value="DUF3537"/>
    <property type="match status" value="1"/>
</dbReference>
<evidence type="ECO:0000256" key="1">
    <source>
        <dbReference type="SAM" id="MobiDB-lite"/>
    </source>
</evidence>
<evidence type="ECO:0000313" key="4">
    <source>
        <dbReference type="Proteomes" id="UP000243459"/>
    </source>
</evidence>
<feature type="transmembrane region" description="Helical" evidence="2">
    <location>
        <begin position="139"/>
        <end position="161"/>
    </location>
</feature>
<keyword evidence="4" id="KW-1185">Reference proteome</keyword>
<accession>A0A5P1FIN7</accession>
<dbReference type="EMBL" id="CM007383">
    <property type="protein sequence ID" value="ONK76769.1"/>
    <property type="molecule type" value="Genomic_DNA"/>
</dbReference>
<dbReference type="InterPro" id="IPR021924">
    <property type="entry name" value="DUF3537"/>
</dbReference>
<feature type="transmembrane region" description="Helical" evidence="2">
    <location>
        <begin position="173"/>
        <end position="191"/>
    </location>
</feature>
<gene>
    <name evidence="3" type="ORF">A4U43_C03F31940</name>
</gene>
<sequence length="325" mass="36302">MPRRPRGLPPLRVLLDTRPPRLRPRRPALPRPPSPPSPTAPPLAFVRRLRPAAAFPLPRQTRQRVRARPPELHRPAQPLVQDPLVFRHALFHRPGALQGLLILRLDDFAASFQNAPDVGSVLREHLRIRRQLRIISHRYRSFIVSILVFVTGSQFVVLFLTTRPGALVSWSNAGDLALCSIGLVTGLLICLHSAAKITHKAQAVTSHAATWHVCATIDSFDDDDDPEMPSSDQGYAAAAVYQRAESEDDDDESQSEDELDAAAKLVPAQFNATSFQKRQSLVTYLENNRAGITVFGFVVDRTWLHALFMIEFSLVMWMLGKTIGI</sequence>
<name>A0A5P1FIN7_ASPOF</name>
<dbReference type="Proteomes" id="UP000243459">
    <property type="component" value="Chromosome 3"/>
</dbReference>
<protein>
    <submittedName>
        <fullName evidence="3">Uncharacterized protein</fullName>
    </submittedName>
</protein>